<dbReference type="GeneID" id="105006842"/>
<protein>
    <recommendedName>
        <fullName evidence="6">Sema domain-containing protein</fullName>
    </recommendedName>
</protein>
<dbReference type="Ensembl" id="ENSELUT00000048510.2">
    <property type="protein sequence ID" value="ENSELUP00000048142.2"/>
    <property type="gene ID" value="ENSELUG00000032150.2"/>
</dbReference>
<evidence type="ECO:0000256" key="5">
    <source>
        <dbReference type="SAM" id="SignalP"/>
    </source>
</evidence>
<sequence>MKSTCLTGVIFWLTTCSTYQTTKHEGINSTLVVSNASVFLLDPSSETLYLGARGSILALHPSNLTWKYPPIQWEVTENDTEACIQKGQKKDDCANYICLLEFLKNGTVYVCGSYAFDPQCAFMDPATFSLMKDGDKVKMVQGKGKCPYNPRQSHTAVTADGVLYTAACYNFMCTEFDIIRATDPPNQPVRIFKSMKLLNDPWFVSSALVKDSHGEDKIYFFFTEIAEEYNPEVRVTRVARVCKRDMGGSKILQNEWTSFLKAQLVCKDQNNVRSYTILSHVYPLEHRVGDPSSTHFYALFTSHSEGERVSAVCVYSLADISKLFATGDFREMPTGSSVPSPRPGQCEYDNQTAWDSLHVPDKVLQFIKEHPLMSQTVDTVPLLVRWGITYTRITAANMSNSDAAVLYLGTDQGELHSISVVGRNVTLLNEIAITNLVEPINNILIHQGHALVGSPSALSRVLVDGCAVYPTCEVCAQAQGLGCKWDAKERACVAKSTQSPVQNKSEDPLKACGTGEGRCSPLVKELHVRAGLLVVLPCINLSPLPCVWEHPQGRHTPLLHSFLMVTVSRDNEGLYSCRCPAQRNGFLDSEPCLTASYLLTMEEPNINYRVQPMMETQPAGLLVVCVLLGALLGALVATVFLKRRSWRTQHTTLADRNGSGTNQGQRERGFENELVMTDAPLG</sequence>
<dbReference type="AlphaFoldDB" id="A0A6Q2X4J1"/>
<reference evidence="8" key="1">
    <citation type="journal article" date="2014" name="PLoS ONE">
        <title>The genome and linkage map of the northern pike (Esox lucius): conserved synteny revealed between the salmonid sister group and the Neoteleostei.</title>
        <authorList>
            <person name="Rondeau E.B."/>
            <person name="Minkley D.R."/>
            <person name="Leong J.S."/>
            <person name="Messmer A.M."/>
            <person name="Jantzen J.R."/>
            <person name="von Schalburg K.R."/>
            <person name="Lemon C."/>
            <person name="Bird N.H."/>
            <person name="Koop B.F."/>
        </authorList>
    </citation>
    <scope>NUCLEOTIDE SEQUENCE</scope>
</reference>
<dbReference type="GeneTree" id="ENSGT00940000159592"/>
<dbReference type="RefSeq" id="XP_028974285.2">
    <property type="nucleotide sequence ID" value="XM_029118452.2"/>
</dbReference>
<dbReference type="GO" id="GO:0001755">
    <property type="term" value="P:neural crest cell migration"/>
    <property type="evidence" value="ECO:0007669"/>
    <property type="project" value="TreeGrafter"/>
</dbReference>
<reference evidence="7" key="3">
    <citation type="submission" date="2025-08" db="UniProtKB">
        <authorList>
            <consortium name="Ensembl"/>
        </authorList>
    </citation>
    <scope>IDENTIFICATION</scope>
</reference>
<dbReference type="Bgee" id="ENSELUG00000032150">
    <property type="expression patterns" value="Expressed in head kidney and 11 other cell types or tissues"/>
</dbReference>
<proteinExistence type="predicted"/>
<dbReference type="Pfam" id="PF01403">
    <property type="entry name" value="Sema"/>
    <property type="match status" value="1"/>
</dbReference>
<dbReference type="Proteomes" id="UP000265140">
    <property type="component" value="Chromosome 25"/>
</dbReference>
<accession>A0A6Q2X4J1</accession>
<dbReference type="SUPFAM" id="SSF101912">
    <property type="entry name" value="Sema domain"/>
    <property type="match status" value="1"/>
</dbReference>
<keyword evidence="4" id="KW-0472">Membrane</keyword>
<dbReference type="Gene3D" id="2.130.10.10">
    <property type="entry name" value="YVTN repeat-like/Quinoprotein amine dehydrogenase"/>
    <property type="match status" value="1"/>
</dbReference>
<dbReference type="GO" id="GO:0045499">
    <property type="term" value="F:chemorepellent activity"/>
    <property type="evidence" value="ECO:0007669"/>
    <property type="project" value="TreeGrafter"/>
</dbReference>
<evidence type="ECO:0000259" key="6">
    <source>
        <dbReference type="PROSITE" id="PS51004"/>
    </source>
</evidence>
<dbReference type="PROSITE" id="PS51004">
    <property type="entry name" value="SEMA"/>
    <property type="match status" value="1"/>
</dbReference>
<evidence type="ECO:0000256" key="2">
    <source>
        <dbReference type="PROSITE-ProRule" id="PRU00352"/>
    </source>
</evidence>
<dbReference type="SMART" id="SM00630">
    <property type="entry name" value="Sema"/>
    <property type="match status" value="1"/>
</dbReference>
<dbReference type="PANTHER" id="PTHR11036:SF72">
    <property type="entry name" value="SEMAPHORIN-4F"/>
    <property type="match status" value="1"/>
</dbReference>
<dbReference type="Pfam" id="PF19428">
    <property type="entry name" value="Sema4F_C"/>
    <property type="match status" value="1"/>
</dbReference>
<evidence type="ECO:0000256" key="1">
    <source>
        <dbReference type="ARBA" id="ARBA00023180"/>
    </source>
</evidence>
<keyword evidence="5" id="KW-0732">Signal</keyword>
<dbReference type="KEGG" id="els:105006842"/>
<dbReference type="InterPro" id="IPR045791">
    <property type="entry name" value="Sema4F_C"/>
</dbReference>
<comment type="caution">
    <text evidence="2">Lacks conserved residue(s) required for the propagation of feature annotation.</text>
</comment>
<dbReference type="InterPro" id="IPR015943">
    <property type="entry name" value="WD40/YVTN_repeat-like_dom_sf"/>
</dbReference>
<evidence type="ECO:0000256" key="4">
    <source>
        <dbReference type="SAM" id="Phobius"/>
    </source>
</evidence>
<keyword evidence="1" id="KW-0325">Glycoprotein</keyword>
<feature type="chain" id="PRO_5044348102" description="Sema domain-containing protein" evidence="5">
    <location>
        <begin position="19"/>
        <end position="682"/>
    </location>
</feature>
<dbReference type="GO" id="GO:0071526">
    <property type="term" value="P:semaphorin-plexin signaling pathway"/>
    <property type="evidence" value="ECO:0007669"/>
    <property type="project" value="TreeGrafter"/>
</dbReference>
<evidence type="ECO:0000256" key="3">
    <source>
        <dbReference type="SAM" id="MobiDB-lite"/>
    </source>
</evidence>
<reference evidence="7" key="4">
    <citation type="submission" date="2025-09" db="UniProtKB">
        <authorList>
            <consortium name="Ensembl"/>
        </authorList>
    </citation>
    <scope>IDENTIFICATION</scope>
</reference>
<dbReference type="InterPro" id="IPR001627">
    <property type="entry name" value="Semap_dom"/>
</dbReference>
<feature type="domain" description="Sema" evidence="6">
    <location>
        <begin position="10"/>
        <end position="463"/>
    </location>
</feature>
<keyword evidence="4" id="KW-0812">Transmembrane</keyword>
<reference evidence="7" key="2">
    <citation type="submission" date="2020-02" db="EMBL/GenBank/DDBJ databases">
        <title>Esox lucius (northern pike) genome, fEsoLuc1, primary haplotype.</title>
        <authorList>
            <person name="Myers G."/>
            <person name="Karagic N."/>
            <person name="Meyer A."/>
            <person name="Pippel M."/>
            <person name="Reichard M."/>
            <person name="Winkler S."/>
            <person name="Tracey A."/>
            <person name="Sims Y."/>
            <person name="Howe K."/>
            <person name="Rhie A."/>
            <person name="Formenti G."/>
            <person name="Durbin R."/>
            <person name="Fedrigo O."/>
            <person name="Jarvis E.D."/>
        </authorList>
    </citation>
    <scope>NUCLEOTIDE SEQUENCE [LARGE SCALE GENOMIC DNA]</scope>
</reference>
<dbReference type="PANTHER" id="PTHR11036">
    <property type="entry name" value="SEMAPHORIN"/>
    <property type="match status" value="1"/>
</dbReference>
<dbReference type="GO" id="GO:0005886">
    <property type="term" value="C:plasma membrane"/>
    <property type="evidence" value="ECO:0007669"/>
    <property type="project" value="TreeGrafter"/>
</dbReference>
<feature type="compositionally biased region" description="Polar residues" evidence="3">
    <location>
        <begin position="652"/>
        <end position="664"/>
    </location>
</feature>
<name>A0A6Q2X4J1_ESOLU</name>
<keyword evidence="8" id="KW-1185">Reference proteome</keyword>
<dbReference type="GO" id="GO:0007411">
    <property type="term" value="P:axon guidance"/>
    <property type="evidence" value="ECO:0007669"/>
    <property type="project" value="TreeGrafter"/>
</dbReference>
<feature type="region of interest" description="Disordered" evidence="3">
    <location>
        <begin position="652"/>
        <end position="671"/>
    </location>
</feature>
<keyword evidence="4" id="KW-1133">Transmembrane helix</keyword>
<dbReference type="InterPro" id="IPR036352">
    <property type="entry name" value="Semap_dom_sf"/>
</dbReference>
<feature type="transmembrane region" description="Helical" evidence="4">
    <location>
        <begin position="619"/>
        <end position="641"/>
    </location>
</feature>
<organism evidence="7 8">
    <name type="scientific">Esox lucius</name>
    <name type="common">Northern pike</name>
    <dbReference type="NCBI Taxonomy" id="8010"/>
    <lineage>
        <taxon>Eukaryota</taxon>
        <taxon>Metazoa</taxon>
        <taxon>Chordata</taxon>
        <taxon>Craniata</taxon>
        <taxon>Vertebrata</taxon>
        <taxon>Euteleostomi</taxon>
        <taxon>Actinopterygii</taxon>
        <taxon>Neopterygii</taxon>
        <taxon>Teleostei</taxon>
        <taxon>Protacanthopterygii</taxon>
        <taxon>Esociformes</taxon>
        <taxon>Esocidae</taxon>
        <taxon>Esox</taxon>
    </lineage>
</organism>
<dbReference type="GO" id="GO:0030335">
    <property type="term" value="P:positive regulation of cell migration"/>
    <property type="evidence" value="ECO:0007669"/>
    <property type="project" value="TreeGrafter"/>
</dbReference>
<dbReference type="InterPro" id="IPR027231">
    <property type="entry name" value="Semaphorin"/>
</dbReference>
<dbReference type="GO" id="GO:0030215">
    <property type="term" value="F:semaphorin receptor binding"/>
    <property type="evidence" value="ECO:0007669"/>
    <property type="project" value="InterPro"/>
</dbReference>
<evidence type="ECO:0000313" key="7">
    <source>
        <dbReference type="Ensembl" id="ENSELUP00000048142.2"/>
    </source>
</evidence>
<evidence type="ECO:0000313" key="8">
    <source>
        <dbReference type="Proteomes" id="UP000265140"/>
    </source>
</evidence>
<feature type="signal peptide" evidence="5">
    <location>
        <begin position="1"/>
        <end position="18"/>
    </location>
</feature>